<dbReference type="PANTHER" id="PTHR13847:SF280">
    <property type="entry name" value="D-AMINO ACID DEHYDROGENASE"/>
    <property type="match status" value="1"/>
</dbReference>
<dbReference type="InterPro" id="IPR006076">
    <property type="entry name" value="FAD-dep_OxRdtase"/>
</dbReference>
<dbReference type="GO" id="GO:0005737">
    <property type="term" value="C:cytoplasm"/>
    <property type="evidence" value="ECO:0007669"/>
    <property type="project" value="TreeGrafter"/>
</dbReference>
<evidence type="ECO:0000256" key="1">
    <source>
        <dbReference type="ARBA" id="ARBA00009410"/>
    </source>
</evidence>
<organism evidence="4 5">
    <name type="scientific">Pseudohongiella nitratireducens</name>
    <dbReference type="NCBI Taxonomy" id="1768907"/>
    <lineage>
        <taxon>Bacteria</taxon>
        <taxon>Pseudomonadati</taxon>
        <taxon>Pseudomonadota</taxon>
        <taxon>Gammaproteobacteria</taxon>
        <taxon>Pseudomonadales</taxon>
        <taxon>Pseudohongiellaceae</taxon>
        <taxon>Pseudohongiella</taxon>
    </lineage>
</organism>
<accession>A0A916QNE6</accession>
<dbReference type="EMBL" id="BMIY01000012">
    <property type="protein sequence ID" value="GFZ81712.1"/>
    <property type="molecule type" value="Genomic_DNA"/>
</dbReference>
<reference evidence="4" key="2">
    <citation type="submission" date="2020-09" db="EMBL/GenBank/DDBJ databases">
        <authorList>
            <person name="Sun Q."/>
            <person name="Zhou Y."/>
        </authorList>
    </citation>
    <scope>NUCLEOTIDE SEQUENCE</scope>
    <source>
        <strain evidence="4">CGMCC 1.15425</strain>
    </source>
</reference>
<sequence length="440" mass="48587">MHTLVIGGGVIGMTTAWHLAKSGHQVTLIERQSGPALETSFANAGMLSTGYSTPWAAPGVPRKALGWLLSRHAPLRFRPTFDWQQYQWMWQMWRQCSVADYKRNKSRLLQLALYSQDRMQVLDSELGLNYEQRQLGTLQLFRSQKQWLQAQQDCDILDHYGIPYRSLSARELVEAEPGLASGGERTLPYCGGLQITNDSTGDCYQFTRKLSDACEKLGVEMRYGHQIEGMSVANGKVNTIQFRGPDNEIMTMWPDAVVIAAGSLSRKLMKKSLGINLPTYPVKGYSLTLDVDDEAGAPQSTLMDETFKVAVTRFDNRIRVGGIAELSGYSSGLRQSAIDTLRKVGNDMFPTATNWQTGKAWTGLRPMTPDSTPIIGPSDIEGLYLNTGHGSLGWTLACGSAQLLTDTINGQSTALNPDGYALSRFGRPMVSGVTYRPLQV</sequence>
<dbReference type="PANTHER" id="PTHR13847">
    <property type="entry name" value="SARCOSINE DEHYDROGENASE-RELATED"/>
    <property type="match status" value="1"/>
</dbReference>
<gene>
    <name evidence="4" type="primary">dadA</name>
    <name evidence="4" type="ORF">GCM10011403_26400</name>
</gene>
<dbReference type="SUPFAM" id="SSF54373">
    <property type="entry name" value="FAD-linked reductases, C-terminal domain"/>
    <property type="match status" value="1"/>
</dbReference>
<keyword evidence="2" id="KW-0560">Oxidoreductase</keyword>
<evidence type="ECO:0000313" key="5">
    <source>
        <dbReference type="Proteomes" id="UP000627715"/>
    </source>
</evidence>
<evidence type="ECO:0000313" key="4">
    <source>
        <dbReference type="EMBL" id="GFZ81712.1"/>
    </source>
</evidence>
<feature type="domain" description="FAD dependent oxidoreductase" evidence="3">
    <location>
        <begin position="4"/>
        <end position="406"/>
    </location>
</feature>
<dbReference type="Gene3D" id="3.30.9.10">
    <property type="entry name" value="D-Amino Acid Oxidase, subunit A, domain 2"/>
    <property type="match status" value="1"/>
</dbReference>
<keyword evidence="5" id="KW-1185">Reference proteome</keyword>
<dbReference type="GO" id="GO:0055130">
    <property type="term" value="P:D-alanine catabolic process"/>
    <property type="evidence" value="ECO:0007669"/>
    <property type="project" value="TreeGrafter"/>
</dbReference>
<dbReference type="GO" id="GO:0005886">
    <property type="term" value="C:plasma membrane"/>
    <property type="evidence" value="ECO:0007669"/>
    <property type="project" value="TreeGrafter"/>
</dbReference>
<evidence type="ECO:0000259" key="3">
    <source>
        <dbReference type="Pfam" id="PF01266"/>
    </source>
</evidence>
<dbReference type="InterPro" id="IPR036188">
    <property type="entry name" value="FAD/NAD-bd_sf"/>
</dbReference>
<dbReference type="OrthoDB" id="9805337at2"/>
<comment type="caution">
    <text evidence="4">The sequence shown here is derived from an EMBL/GenBank/DDBJ whole genome shotgun (WGS) entry which is preliminary data.</text>
</comment>
<reference evidence="4" key="1">
    <citation type="journal article" date="2014" name="Int. J. Syst. Evol. Microbiol.">
        <title>Complete genome sequence of Corynebacterium casei LMG S-19264T (=DSM 44701T), isolated from a smear-ripened cheese.</title>
        <authorList>
            <consortium name="US DOE Joint Genome Institute (JGI-PGF)"/>
            <person name="Walter F."/>
            <person name="Albersmeier A."/>
            <person name="Kalinowski J."/>
            <person name="Ruckert C."/>
        </authorList>
    </citation>
    <scope>NUCLEOTIDE SEQUENCE</scope>
    <source>
        <strain evidence="4">CGMCC 1.15425</strain>
    </source>
</reference>
<name>A0A916QNE6_9GAMM</name>
<dbReference type="Gene3D" id="3.50.50.60">
    <property type="entry name" value="FAD/NAD(P)-binding domain"/>
    <property type="match status" value="2"/>
</dbReference>
<proteinExistence type="inferred from homology"/>
<dbReference type="Proteomes" id="UP000627715">
    <property type="component" value="Unassembled WGS sequence"/>
</dbReference>
<dbReference type="RefSeq" id="WP_068810251.1">
    <property type="nucleotide sequence ID" value="NZ_BMIY01000012.1"/>
</dbReference>
<evidence type="ECO:0000256" key="2">
    <source>
        <dbReference type="ARBA" id="ARBA00023002"/>
    </source>
</evidence>
<dbReference type="NCBIfam" id="NF001933">
    <property type="entry name" value="PRK00711.1"/>
    <property type="match status" value="1"/>
</dbReference>
<dbReference type="Pfam" id="PF01266">
    <property type="entry name" value="DAO"/>
    <property type="match status" value="1"/>
</dbReference>
<dbReference type="SUPFAM" id="SSF51905">
    <property type="entry name" value="FAD/NAD(P)-binding domain"/>
    <property type="match status" value="1"/>
</dbReference>
<dbReference type="GO" id="GO:0008718">
    <property type="term" value="F:D-amino-acid dehydrogenase activity"/>
    <property type="evidence" value="ECO:0007669"/>
    <property type="project" value="TreeGrafter"/>
</dbReference>
<comment type="similarity">
    <text evidence="1">Belongs to the DadA oxidoreductase family.</text>
</comment>
<dbReference type="AlphaFoldDB" id="A0A916QNE6"/>
<protein>
    <submittedName>
        <fullName evidence="4">D-amino acid dehydrogenase</fullName>
    </submittedName>
</protein>